<reference evidence="2 3" key="1">
    <citation type="journal article" date="2022" name="Allergy">
        <title>Genome assembly and annotation of Periplaneta americana reveal a comprehensive cockroach allergen profile.</title>
        <authorList>
            <person name="Wang L."/>
            <person name="Xiong Q."/>
            <person name="Saelim N."/>
            <person name="Wang L."/>
            <person name="Nong W."/>
            <person name="Wan A.T."/>
            <person name="Shi M."/>
            <person name="Liu X."/>
            <person name="Cao Q."/>
            <person name="Hui J.H.L."/>
            <person name="Sookrung N."/>
            <person name="Leung T.F."/>
            <person name="Tungtrongchitr A."/>
            <person name="Tsui S.K.W."/>
        </authorList>
    </citation>
    <scope>NUCLEOTIDE SEQUENCE [LARGE SCALE GENOMIC DNA]</scope>
    <source>
        <strain evidence="2">PWHHKU_190912</strain>
    </source>
</reference>
<organism evidence="2 3">
    <name type="scientific">Periplaneta americana</name>
    <name type="common">American cockroach</name>
    <name type="synonym">Blatta americana</name>
    <dbReference type="NCBI Taxonomy" id="6978"/>
    <lineage>
        <taxon>Eukaryota</taxon>
        <taxon>Metazoa</taxon>
        <taxon>Ecdysozoa</taxon>
        <taxon>Arthropoda</taxon>
        <taxon>Hexapoda</taxon>
        <taxon>Insecta</taxon>
        <taxon>Pterygota</taxon>
        <taxon>Neoptera</taxon>
        <taxon>Polyneoptera</taxon>
        <taxon>Dictyoptera</taxon>
        <taxon>Blattodea</taxon>
        <taxon>Blattoidea</taxon>
        <taxon>Blattidae</taxon>
        <taxon>Blattinae</taxon>
        <taxon>Periplaneta</taxon>
    </lineage>
</organism>
<evidence type="ECO:0000313" key="2">
    <source>
        <dbReference type="EMBL" id="KAJ4442810.1"/>
    </source>
</evidence>
<accession>A0ABQ8T8H1</accession>
<name>A0ABQ8T8H1_PERAM</name>
<feature type="region of interest" description="Disordered" evidence="1">
    <location>
        <begin position="1"/>
        <end position="25"/>
    </location>
</feature>
<evidence type="ECO:0000313" key="3">
    <source>
        <dbReference type="Proteomes" id="UP001148838"/>
    </source>
</evidence>
<proteinExistence type="predicted"/>
<sequence>MNGQNAIYRQSCHSHPLKNGNSSYKSKFSAGLKTVPGTRSVHCVVSVNGKLAMKPYSASPEVPQLVEIRRVTRTGRQRGNASRSDQQQ</sequence>
<keyword evidence="3" id="KW-1185">Reference proteome</keyword>
<evidence type="ECO:0000256" key="1">
    <source>
        <dbReference type="SAM" id="MobiDB-lite"/>
    </source>
</evidence>
<protein>
    <submittedName>
        <fullName evidence="2">Uncharacterized protein</fullName>
    </submittedName>
</protein>
<dbReference type="EMBL" id="JAJSOF020000013">
    <property type="protein sequence ID" value="KAJ4442810.1"/>
    <property type="molecule type" value="Genomic_DNA"/>
</dbReference>
<dbReference type="Proteomes" id="UP001148838">
    <property type="component" value="Unassembled WGS sequence"/>
</dbReference>
<comment type="caution">
    <text evidence="2">The sequence shown here is derived from an EMBL/GenBank/DDBJ whole genome shotgun (WGS) entry which is preliminary data.</text>
</comment>
<gene>
    <name evidence="2" type="ORF">ANN_04403</name>
</gene>